<dbReference type="EMBL" id="BPVZ01000043">
    <property type="protein sequence ID" value="GKV15424.1"/>
    <property type="molecule type" value="Genomic_DNA"/>
</dbReference>
<comment type="caution">
    <text evidence="1">The sequence shown here is derived from an EMBL/GenBank/DDBJ whole genome shotgun (WGS) entry which is preliminary data.</text>
</comment>
<keyword evidence="2" id="KW-1185">Reference proteome</keyword>
<gene>
    <name evidence="1" type="ORF">SLEP1_g26220</name>
</gene>
<organism evidence="1 2">
    <name type="scientific">Rubroshorea leprosula</name>
    <dbReference type="NCBI Taxonomy" id="152421"/>
    <lineage>
        <taxon>Eukaryota</taxon>
        <taxon>Viridiplantae</taxon>
        <taxon>Streptophyta</taxon>
        <taxon>Embryophyta</taxon>
        <taxon>Tracheophyta</taxon>
        <taxon>Spermatophyta</taxon>
        <taxon>Magnoliopsida</taxon>
        <taxon>eudicotyledons</taxon>
        <taxon>Gunneridae</taxon>
        <taxon>Pentapetalae</taxon>
        <taxon>rosids</taxon>
        <taxon>malvids</taxon>
        <taxon>Malvales</taxon>
        <taxon>Dipterocarpaceae</taxon>
        <taxon>Rubroshorea</taxon>
    </lineage>
</organism>
<dbReference type="AlphaFoldDB" id="A0AAV5JLH1"/>
<evidence type="ECO:0000313" key="1">
    <source>
        <dbReference type="EMBL" id="GKV15424.1"/>
    </source>
</evidence>
<protein>
    <submittedName>
        <fullName evidence="1">Uncharacterized protein</fullName>
    </submittedName>
</protein>
<name>A0AAV5JLH1_9ROSI</name>
<dbReference type="Proteomes" id="UP001054252">
    <property type="component" value="Unassembled WGS sequence"/>
</dbReference>
<accession>A0AAV5JLH1</accession>
<sequence>MHPDPAQSSLLHLLCTESASISSSALRQPSSAPNPLAACCAEPTLLACLHSVPAS</sequence>
<proteinExistence type="predicted"/>
<reference evidence="1 2" key="1">
    <citation type="journal article" date="2021" name="Commun. Biol.">
        <title>The genome of Shorea leprosula (Dipterocarpaceae) highlights the ecological relevance of drought in aseasonal tropical rainforests.</title>
        <authorList>
            <person name="Ng K.K.S."/>
            <person name="Kobayashi M.J."/>
            <person name="Fawcett J.A."/>
            <person name="Hatakeyama M."/>
            <person name="Paape T."/>
            <person name="Ng C.H."/>
            <person name="Ang C.C."/>
            <person name="Tnah L.H."/>
            <person name="Lee C.T."/>
            <person name="Nishiyama T."/>
            <person name="Sese J."/>
            <person name="O'Brien M.J."/>
            <person name="Copetti D."/>
            <person name="Mohd Noor M.I."/>
            <person name="Ong R.C."/>
            <person name="Putra M."/>
            <person name="Sireger I.Z."/>
            <person name="Indrioko S."/>
            <person name="Kosugi Y."/>
            <person name="Izuno A."/>
            <person name="Isagi Y."/>
            <person name="Lee S.L."/>
            <person name="Shimizu K.K."/>
        </authorList>
    </citation>
    <scope>NUCLEOTIDE SEQUENCE [LARGE SCALE GENOMIC DNA]</scope>
    <source>
        <strain evidence="1">214</strain>
    </source>
</reference>
<evidence type="ECO:0000313" key="2">
    <source>
        <dbReference type="Proteomes" id="UP001054252"/>
    </source>
</evidence>